<feature type="chain" id="PRO_5036918538" evidence="8">
    <location>
        <begin position="22"/>
        <end position="310"/>
    </location>
</feature>
<dbReference type="GO" id="GO:0030600">
    <property type="term" value="F:feruloyl esterase activity"/>
    <property type="evidence" value="ECO:0007669"/>
    <property type="project" value="InterPro"/>
</dbReference>
<dbReference type="GO" id="GO:0045493">
    <property type="term" value="P:xylan catabolic process"/>
    <property type="evidence" value="ECO:0007669"/>
    <property type="project" value="UniProtKB-KW"/>
</dbReference>
<evidence type="ECO:0000256" key="8">
    <source>
        <dbReference type="SAM" id="SignalP"/>
    </source>
</evidence>
<evidence type="ECO:0000313" key="10">
    <source>
        <dbReference type="Proteomes" id="UP000777265"/>
    </source>
</evidence>
<dbReference type="Pfam" id="PF10503">
    <property type="entry name" value="Esterase_PHB"/>
    <property type="match status" value="1"/>
</dbReference>
<dbReference type="InterPro" id="IPR010126">
    <property type="entry name" value="Esterase_phb"/>
</dbReference>
<dbReference type="InterPro" id="IPR043595">
    <property type="entry name" value="FaeB/C/D"/>
</dbReference>
<evidence type="ECO:0000256" key="3">
    <source>
        <dbReference type="ARBA" id="ARBA00022651"/>
    </source>
</evidence>
<dbReference type="InterPro" id="IPR029058">
    <property type="entry name" value="AB_hydrolase_fold"/>
</dbReference>
<organism evidence="9 10">
    <name type="scientific">Syntrophorhabdus aromaticivorans</name>
    <dbReference type="NCBI Taxonomy" id="328301"/>
    <lineage>
        <taxon>Bacteria</taxon>
        <taxon>Pseudomonadati</taxon>
        <taxon>Thermodesulfobacteriota</taxon>
        <taxon>Syntrophorhabdia</taxon>
        <taxon>Syntrophorhabdales</taxon>
        <taxon>Syntrophorhabdaceae</taxon>
        <taxon>Syntrophorhabdus</taxon>
    </lineage>
</organism>
<feature type="signal peptide" evidence="8">
    <location>
        <begin position="1"/>
        <end position="21"/>
    </location>
</feature>
<comment type="caution">
    <text evidence="9">The sequence shown here is derived from an EMBL/GenBank/DDBJ whole genome shotgun (WGS) entry which is preliminary data.</text>
</comment>
<keyword evidence="7" id="KW-0624">Polysaccharide degradation</keyword>
<sequence length="310" mass="33925">MKRIPLIAIACVLLVWSLVFAQTNKTDIYQGSVNVGGLVRTYIVHLPSGYGLYKEKPLPLVLVLHGGGGNASSAARISGFNAKSNREGFIVAYPNGTGRFRKDVVLNWNAGNCCGYAMDNNVDDVAFLKALIEKVQRDHNVDRKRIFITGLANGGMMAYRAACELSDTIAAVAPVAGALNVRECKPRSPVSVVIFHGTADEHVLYQGGEPKKLFERLRKRVDKSVSYAVSLWVRSNGCSPVPRKEQRGSVLRETYAEGKDGAEVSLYTIKGEGHTWPGGKKGRYPGADEPTQEISATDVMWEFFKNHPKP</sequence>
<evidence type="ECO:0000313" key="9">
    <source>
        <dbReference type="EMBL" id="NLW35169.1"/>
    </source>
</evidence>
<keyword evidence="2" id="KW-0964">Secreted</keyword>
<protein>
    <submittedName>
        <fullName evidence="9">Polyhydroxybutyrate depolymerase</fullName>
    </submittedName>
</protein>
<dbReference type="GO" id="GO:0005576">
    <property type="term" value="C:extracellular region"/>
    <property type="evidence" value="ECO:0007669"/>
    <property type="project" value="UniProtKB-SubCell"/>
</dbReference>
<keyword evidence="5" id="KW-0378">Hydrolase</keyword>
<gene>
    <name evidence="9" type="ORF">GXY80_06760</name>
</gene>
<evidence type="ECO:0000256" key="1">
    <source>
        <dbReference type="ARBA" id="ARBA00004613"/>
    </source>
</evidence>
<dbReference type="Proteomes" id="UP000777265">
    <property type="component" value="Unassembled WGS sequence"/>
</dbReference>
<dbReference type="EMBL" id="JAAYEE010000110">
    <property type="protein sequence ID" value="NLW35169.1"/>
    <property type="molecule type" value="Genomic_DNA"/>
</dbReference>
<keyword evidence="3" id="KW-0858">Xylan degradation</keyword>
<dbReference type="PANTHER" id="PTHR38050">
    <property type="match status" value="1"/>
</dbReference>
<keyword evidence="6" id="KW-0119">Carbohydrate metabolism</keyword>
<keyword evidence="4 8" id="KW-0732">Signal</keyword>
<comment type="subcellular location">
    <subcellularLocation>
        <location evidence="1">Secreted</location>
    </subcellularLocation>
</comment>
<dbReference type="Gene3D" id="3.40.50.1820">
    <property type="entry name" value="alpha/beta hydrolase"/>
    <property type="match status" value="1"/>
</dbReference>
<reference evidence="9" key="2">
    <citation type="submission" date="2020-01" db="EMBL/GenBank/DDBJ databases">
        <authorList>
            <person name="Campanaro S."/>
        </authorList>
    </citation>
    <scope>NUCLEOTIDE SEQUENCE</scope>
    <source>
        <strain evidence="9">AS06rmzACSIP_7</strain>
    </source>
</reference>
<dbReference type="SUPFAM" id="SSF53474">
    <property type="entry name" value="alpha/beta-Hydrolases"/>
    <property type="match status" value="1"/>
</dbReference>
<accession>A0A971M4N6</accession>
<evidence type="ECO:0000256" key="7">
    <source>
        <dbReference type="ARBA" id="ARBA00023326"/>
    </source>
</evidence>
<evidence type="ECO:0000256" key="5">
    <source>
        <dbReference type="ARBA" id="ARBA00022801"/>
    </source>
</evidence>
<reference evidence="9" key="1">
    <citation type="journal article" date="2020" name="Biotechnol. Biofuels">
        <title>New insights from the biogas microbiome by comprehensive genome-resolved metagenomics of nearly 1600 species originating from multiple anaerobic digesters.</title>
        <authorList>
            <person name="Campanaro S."/>
            <person name="Treu L."/>
            <person name="Rodriguez-R L.M."/>
            <person name="Kovalovszki A."/>
            <person name="Ziels R.M."/>
            <person name="Maus I."/>
            <person name="Zhu X."/>
            <person name="Kougias P.G."/>
            <person name="Basile A."/>
            <person name="Luo G."/>
            <person name="Schluter A."/>
            <person name="Konstantinidis K.T."/>
            <person name="Angelidaki I."/>
        </authorList>
    </citation>
    <scope>NUCLEOTIDE SEQUENCE</scope>
    <source>
        <strain evidence="9">AS06rmzACSIP_7</strain>
    </source>
</reference>
<dbReference type="PANTHER" id="PTHR38050:SF2">
    <property type="entry name" value="FERULOYL ESTERASE C-RELATED"/>
    <property type="match status" value="1"/>
</dbReference>
<evidence type="ECO:0000256" key="2">
    <source>
        <dbReference type="ARBA" id="ARBA00022525"/>
    </source>
</evidence>
<evidence type="ECO:0000256" key="4">
    <source>
        <dbReference type="ARBA" id="ARBA00022729"/>
    </source>
</evidence>
<name>A0A971M4N6_9BACT</name>
<proteinExistence type="predicted"/>
<evidence type="ECO:0000256" key="6">
    <source>
        <dbReference type="ARBA" id="ARBA00023277"/>
    </source>
</evidence>
<dbReference type="AlphaFoldDB" id="A0A971M4N6"/>